<proteinExistence type="predicted"/>
<dbReference type="InterPro" id="IPR044668">
    <property type="entry name" value="PuuD-like"/>
</dbReference>
<dbReference type="PROSITE" id="PS51273">
    <property type="entry name" value="GATASE_TYPE_1"/>
    <property type="match status" value="1"/>
</dbReference>
<dbReference type="EMBL" id="JAGUCO010000024">
    <property type="protein sequence ID" value="MBS2100545.1"/>
    <property type="molecule type" value="Genomic_DNA"/>
</dbReference>
<dbReference type="SUPFAM" id="SSF52317">
    <property type="entry name" value="Class I glutamine amidotransferase-like"/>
    <property type="match status" value="1"/>
</dbReference>
<dbReference type="Proteomes" id="UP000708576">
    <property type="component" value="Unassembled WGS sequence"/>
</dbReference>
<dbReference type="GO" id="GO:0016787">
    <property type="term" value="F:hydrolase activity"/>
    <property type="evidence" value="ECO:0007669"/>
    <property type="project" value="UniProtKB-KW"/>
</dbReference>
<dbReference type="Gene3D" id="3.40.50.880">
    <property type="match status" value="1"/>
</dbReference>
<accession>A0ABS5K055</accession>
<name>A0ABS5K055_9BACT</name>
<dbReference type="InterPro" id="IPR029062">
    <property type="entry name" value="Class_I_gatase-like"/>
</dbReference>
<reference evidence="2 3" key="1">
    <citation type="journal article" date="2015" name="Int. J. Syst. Evol. Microbiol.">
        <title>Carboxylicivirga linearis sp. nov., isolated from a sea cucumber culture pond.</title>
        <authorList>
            <person name="Wang F.Q."/>
            <person name="Zhou Y.X."/>
            <person name="Lin X.Z."/>
            <person name="Chen G.J."/>
            <person name="Du Z.J."/>
        </authorList>
    </citation>
    <scope>NUCLEOTIDE SEQUENCE [LARGE SCALE GENOMIC DNA]</scope>
    <source>
        <strain evidence="2 3">FB218</strain>
    </source>
</reference>
<feature type="chain" id="PRO_5045953772" evidence="1">
    <location>
        <begin position="22"/>
        <end position="364"/>
    </location>
</feature>
<protein>
    <submittedName>
        <fullName evidence="2">Gamma-glutamyl-gamma-aminobutyrate hydrolase family protein</fullName>
    </submittedName>
</protein>
<dbReference type="PANTHER" id="PTHR43235:SF1">
    <property type="entry name" value="GLUTAMINE AMIDOTRANSFERASE PB2B2.05-RELATED"/>
    <property type="match status" value="1"/>
</dbReference>
<evidence type="ECO:0000313" key="3">
    <source>
        <dbReference type="Proteomes" id="UP000708576"/>
    </source>
</evidence>
<organism evidence="2 3">
    <name type="scientific">Carboxylicivirga linearis</name>
    <dbReference type="NCBI Taxonomy" id="1628157"/>
    <lineage>
        <taxon>Bacteria</taxon>
        <taxon>Pseudomonadati</taxon>
        <taxon>Bacteroidota</taxon>
        <taxon>Bacteroidia</taxon>
        <taxon>Marinilabiliales</taxon>
        <taxon>Marinilabiliaceae</taxon>
        <taxon>Carboxylicivirga</taxon>
    </lineage>
</organism>
<keyword evidence="2" id="KW-0378">Hydrolase</keyword>
<sequence length="364" mass="42052">MIFKKLSIYFLTYLFSFSAFADTLPDEIKKNLLITHPTKGTIEVIYALQNSGLLDLSAISLTGIYHKDEIYDYSQSTKMLDTISCFDMSLLEVTDTLFIDSLFCNNQCSDNFSELFNNSDGVIFFGGPDIPPAIYNEEPHPRTKVTDSYRHYFEASFLFHLLGGYQDVEFKPLLDEKKDYFILGICLGMQTMNVATGGSLIQDIPLEIYKSEETKGLSHLNNEEIHRNYYPYSTGNKNVVGSHFHKIRFKDYFFIDLLNIDPNQTPMVNSYHHQAVKKLGKGFKVGATSMDEKIIEAMFHGHYPNVMGIQFHPERSQFYLLSKKFQFEPNGTKKTLDKWIDEESLNFHYQFWKSINAILNESFL</sequence>
<dbReference type="InterPro" id="IPR011697">
    <property type="entry name" value="Peptidase_C26"/>
</dbReference>
<dbReference type="RefSeq" id="WP_212218603.1">
    <property type="nucleotide sequence ID" value="NZ_JAGUCO010000024.1"/>
</dbReference>
<feature type="signal peptide" evidence="1">
    <location>
        <begin position="1"/>
        <end position="21"/>
    </location>
</feature>
<evidence type="ECO:0000313" key="2">
    <source>
        <dbReference type="EMBL" id="MBS2100545.1"/>
    </source>
</evidence>
<comment type="caution">
    <text evidence="2">The sequence shown here is derived from an EMBL/GenBank/DDBJ whole genome shotgun (WGS) entry which is preliminary data.</text>
</comment>
<dbReference type="PANTHER" id="PTHR43235">
    <property type="entry name" value="GLUTAMINE AMIDOTRANSFERASE PB2B2.05-RELATED"/>
    <property type="match status" value="1"/>
</dbReference>
<dbReference type="Pfam" id="PF07722">
    <property type="entry name" value="Peptidase_C26"/>
    <property type="match status" value="1"/>
</dbReference>
<keyword evidence="1" id="KW-0732">Signal</keyword>
<keyword evidence="3" id="KW-1185">Reference proteome</keyword>
<evidence type="ECO:0000256" key="1">
    <source>
        <dbReference type="SAM" id="SignalP"/>
    </source>
</evidence>
<gene>
    <name evidence="2" type="ORF">KEM10_19830</name>
</gene>